<dbReference type="PANTHER" id="PTHR10492:SF94">
    <property type="entry name" value="ATP-DEPENDENT DNA HELICASE"/>
    <property type="match status" value="1"/>
</dbReference>
<keyword evidence="1" id="KW-0378">Hydrolase</keyword>
<accession>A0A6L2ML03</accession>
<reference evidence="4" key="1">
    <citation type="journal article" date="2019" name="Sci. Rep.">
        <title>Draft genome of Tanacetum cinerariifolium, the natural source of mosquito coil.</title>
        <authorList>
            <person name="Yamashiro T."/>
            <person name="Shiraishi A."/>
            <person name="Satake H."/>
            <person name="Nakayama K."/>
        </authorList>
    </citation>
    <scope>NUCLEOTIDE SEQUENCE</scope>
</reference>
<dbReference type="AlphaFoldDB" id="A0A6L2ML03"/>
<comment type="cofactor">
    <cofactor evidence="1">
        <name>Mg(2+)</name>
        <dbReference type="ChEBI" id="CHEBI:18420"/>
    </cofactor>
</comment>
<dbReference type="GO" id="GO:0043139">
    <property type="term" value="F:5'-3' DNA helicase activity"/>
    <property type="evidence" value="ECO:0007669"/>
    <property type="project" value="UniProtKB-EC"/>
</dbReference>
<comment type="similarity">
    <text evidence="1">Belongs to the helicase family.</text>
</comment>
<comment type="catalytic activity">
    <reaction evidence="1">
        <text>ATP + H2O = ADP + phosphate + H(+)</text>
        <dbReference type="Rhea" id="RHEA:13065"/>
        <dbReference type="ChEBI" id="CHEBI:15377"/>
        <dbReference type="ChEBI" id="CHEBI:15378"/>
        <dbReference type="ChEBI" id="CHEBI:30616"/>
        <dbReference type="ChEBI" id="CHEBI:43474"/>
        <dbReference type="ChEBI" id="CHEBI:456216"/>
        <dbReference type="EC" id="5.6.2.3"/>
    </reaction>
</comment>
<comment type="caution">
    <text evidence="4">The sequence shown here is derived from an EMBL/GenBank/DDBJ whole genome shotgun (WGS) entry which is preliminary data.</text>
</comment>
<evidence type="ECO:0000313" key="4">
    <source>
        <dbReference type="EMBL" id="GEU74390.1"/>
    </source>
</evidence>
<keyword evidence="1" id="KW-0067">ATP-binding</keyword>
<dbReference type="GO" id="GO:0000723">
    <property type="term" value="P:telomere maintenance"/>
    <property type="evidence" value="ECO:0007669"/>
    <property type="project" value="InterPro"/>
</dbReference>
<evidence type="ECO:0000256" key="2">
    <source>
        <dbReference type="SAM" id="MobiDB-lite"/>
    </source>
</evidence>
<keyword evidence="1" id="KW-0547">Nucleotide-binding</keyword>
<dbReference type="EC" id="5.6.2.3" evidence="1"/>
<sequence length="442" mass="51426">MGVNLDKRYGVSDSRVNTFCVQGGIYYKVDQLVPKDENPKYLQLYFYDPETEIEHSNLSPLEKYRVELTTSVKDNQRLYNRPTTSKVEGNKNITTYKRSIVVYGRSEYPTQIQAYFTCYDPLSYLMFFPNGEAGWHKKNPRAGVDIRELIDDDDNDGTEDEEGDDSYPLYRRRDNSFEVNVRSSILDNRWVVLYNPILLMMFNCHINVEVCSSIKSVKYVFKYAKGHDKQVVNVEKDGDQVVNQIKRFQDARYVSPPEAMWFRKDDVLTNIIERERNKRSMLNAFFELNETDTNSRQYLYRDIPRAALERGLIKSDSHIHECLHVRKLWDDHYESLSEDYTLNCASVERVQNMVLTDISALLQFMGRSISDFDLPNITADVHPYAFGCRERQVVEAVDQMMQDITGVKLPFSGKIMVLGGDFRQVLLVVRRGTRAQIVDSSL</sequence>
<dbReference type="GO" id="GO:0006310">
    <property type="term" value="P:DNA recombination"/>
    <property type="evidence" value="ECO:0007669"/>
    <property type="project" value="UniProtKB-KW"/>
</dbReference>
<keyword evidence="1" id="KW-0234">DNA repair</keyword>
<feature type="domain" description="DNA helicase Pif1-like DEAD-box helicase" evidence="3">
    <location>
        <begin position="390"/>
        <end position="442"/>
    </location>
</feature>
<evidence type="ECO:0000256" key="1">
    <source>
        <dbReference type="RuleBase" id="RU363044"/>
    </source>
</evidence>
<name>A0A6L2ML03_TANCI</name>
<dbReference type="EMBL" id="BKCJ010006875">
    <property type="protein sequence ID" value="GEU74390.1"/>
    <property type="molecule type" value="Genomic_DNA"/>
</dbReference>
<keyword evidence="1" id="KW-0233">DNA recombination</keyword>
<dbReference type="Pfam" id="PF05970">
    <property type="entry name" value="PIF1"/>
    <property type="match status" value="1"/>
</dbReference>
<dbReference type="PANTHER" id="PTHR10492">
    <property type="match status" value="1"/>
</dbReference>
<proteinExistence type="inferred from homology"/>
<dbReference type="GO" id="GO:0005524">
    <property type="term" value="F:ATP binding"/>
    <property type="evidence" value="ECO:0007669"/>
    <property type="project" value="UniProtKB-KW"/>
</dbReference>
<organism evidence="4">
    <name type="scientific">Tanacetum cinerariifolium</name>
    <name type="common">Dalmatian daisy</name>
    <name type="synonym">Chrysanthemum cinerariifolium</name>
    <dbReference type="NCBI Taxonomy" id="118510"/>
    <lineage>
        <taxon>Eukaryota</taxon>
        <taxon>Viridiplantae</taxon>
        <taxon>Streptophyta</taxon>
        <taxon>Embryophyta</taxon>
        <taxon>Tracheophyta</taxon>
        <taxon>Spermatophyta</taxon>
        <taxon>Magnoliopsida</taxon>
        <taxon>eudicotyledons</taxon>
        <taxon>Gunneridae</taxon>
        <taxon>Pentapetalae</taxon>
        <taxon>asterids</taxon>
        <taxon>campanulids</taxon>
        <taxon>Asterales</taxon>
        <taxon>Asteraceae</taxon>
        <taxon>Asteroideae</taxon>
        <taxon>Anthemideae</taxon>
        <taxon>Anthemidinae</taxon>
        <taxon>Tanacetum</taxon>
    </lineage>
</organism>
<dbReference type="InterPro" id="IPR010285">
    <property type="entry name" value="DNA_helicase_pif1-like_DEAD"/>
</dbReference>
<keyword evidence="1" id="KW-0347">Helicase</keyword>
<evidence type="ECO:0000259" key="3">
    <source>
        <dbReference type="Pfam" id="PF05970"/>
    </source>
</evidence>
<dbReference type="GO" id="GO:0006281">
    <property type="term" value="P:DNA repair"/>
    <property type="evidence" value="ECO:0007669"/>
    <property type="project" value="UniProtKB-KW"/>
</dbReference>
<feature type="region of interest" description="Disordered" evidence="2">
    <location>
        <begin position="148"/>
        <end position="167"/>
    </location>
</feature>
<gene>
    <name evidence="4" type="ORF">Tci_046368</name>
</gene>
<feature type="compositionally biased region" description="Acidic residues" evidence="2">
    <location>
        <begin position="150"/>
        <end position="165"/>
    </location>
</feature>
<protein>
    <recommendedName>
        <fullName evidence="1">ATP-dependent DNA helicase</fullName>
        <ecNumber evidence="1">5.6.2.3</ecNumber>
    </recommendedName>
</protein>
<keyword evidence="1" id="KW-0227">DNA damage</keyword>
<dbReference type="GO" id="GO:0016787">
    <property type="term" value="F:hydrolase activity"/>
    <property type="evidence" value="ECO:0007669"/>
    <property type="project" value="UniProtKB-KW"/>
</dbReference>